<dbReference type="Gene3D" id="2.120.10.80">
    <property type="entry name" value="Kelch-type beta propeller"/>
    <property type="match status" value="2"/>
</dbReference>
<evidence type="ECO:0000313" key="4">
    <source>
        <dbReference type="EMBL" id="OQN95431.1"/>
    </source>
</evidence>
<gene>
    <name evidence="4" type="ORF">B0A48_18488</name>
</gene>
<evidence type="ECO:0008006" key="6">
    <source>
        <dbReference type="Google" id="ProtNLM"/>
    </source>
</evidence>
<sequence>MAKLTAQWRKIGEAQSLQRSSQVVAIAEGQAYVFGGELEPRKPRDNDIHVFGVHERGGPSSFHVSTSPSKHSAPSPRVGSAATTINGKIYIFSGRGGIAMAPIDESGGVWEYTTSTLEWTLLSPSNSSAEAMPEARSFHCLASNGHDTLYLHAGCPEKGRLSDLWAFQISEKTWTKLRPAPEPGRGGTSIAFAGMLLFRMNGYDGKNELGGALDIYDPAEDSWTSHTWAADGQSGPGPRSVATLLPLQIGGKDFLLTMFGERDPSALGHEGAGKMLDDVWAFDLAGKQWHMVEGRGDEGLSREEDRPVARGWFAADSLGTSALVQGGVGETNTRLGDAWLLVLD</sequence>
<keyword evidence="5" id="KW-1185">Reference proteome</keyword>
<dbReference type="InParanoid" id="A0A1V8S9B5"/>
<organism evidence="4 5">
    <name type="scientific">Cryoendolithus antarcticus</name>
    <dbReference type="NCBI Taxonomy" id="1507870"/>
    <lineage>
        <taxon>Eukaryota</taxon>
        <taxon>Fungi</taxon>
        <taxon>Dikarya</taxon>
        <taxon>Ascomycota</taxon>
        <taxon>Pezizomycotina</taxon>
        <taxon>Dothideomycetes</taxon>
        <taxon>Dothideomycetidae</taxon>
        <taxon>Cladosporiales</taxon>
        <taxon>Cladosporiaceae</taxon>
        <taxon>Cryoendolithus</taxon>
    </lineage>
</organism>
<dbReference type="PANTHER" id="PTHR47435:SF4">
    <property type="entry name" value="KELCH REPEAT PROTEIN (AFU_ORTHOLOGUE AFUA_5G12780)"/>
    <property type="match status" value="1"/>
</dbReference>
<dbReference type="GO" id="GO:0019760">
    <property type="term" value="P:glucosinolate metabolic process"/>
    <property type="evidence" value="ECO:0007669"/>
    <property type="project" value="UniProtKB-ARBA"/>
</dbReference>
<dbReference type="AlphaFoldDB" id="A0A1V8S9B5"/>
<evidence type="ECO:0000256" key="1">
    <source>
        <dbReference type="ARBA" id="ARBA00022737"/>
    </source>
</evidence>
<dbReference type="InterPro" id="IPR015915">
    <property type="entry name" value="Kelch-typ_b-propeller"/>
</dbReference>
<dbReference type="Pfam" id="PF24681">
    <property type="entry name" value="Kelch_KLHDC2_KLHL20_DRC7"/>
    <property type="match status" value="1"/>
</dbReference>
<proteinExistence type="predicted"/>
<dbReference type="OrthoDB" id="10250130at2759"/>
<dbReference type="SUPFAM" id="SSF117281">
    <property type="entry name" value="Kelch motif"/>
    <property type="match status" value="1"/>
</dbReference>
<keyword evidence="1" id="KW-0677">Repeat</keyword>
<feature type="compositionally biased region" description="Polar residues" evidence="3">
    <location>
        <begin position="62"/>
        <end position="72"/>
    </location>
</feature>
<protein>
    <recommendedName>
        <fullName evidence="6">Nitrile-specifier protein 5</fullName>
    </recommendedName>
</protein>
<dbReference type="Proteomes" id="UP000192596">
    <property type="component" value="Unassembled WGS sequence"/>
</dbReference>
<evidence type="ECO:0000256" key="3">
    <source>
        <dbReference type="SAM" id="MobiDB-lite"/>
    </source>
</evidence>
<name>A0A1V8S9B5_9PEZI</name>
<dbReference type="EMBL" id="NAJO01000096">
    <property type="protein sequence ID" value="OQN95431.1"/>
    <property type="molecule type" value="Genomic_DNA"/>
</dbReference>
<accession>A0A1V8S9B5</accession>
<evidence type="ECO:0000256" key="2">
    <source>
        <dbReference type="ARBA" id="ARBA00023004"/>
    </source>
</evidence>
<dbReference type="PANTHER" id="PTHR47435">
    <property type="entry name" value="KELCH REPEAT PROTEIN (AFU_ORTHOLOGUE AFUA_5G12780)"/>
    <property type="match status" value="1"/>
</dbReference>
<keyword evidence="2" id="KW-0408">Iron</keyword>
<evidence type="ECO:0000313" key="5">
    <source>
        <dbReference type="Proteomes" id="UP000192596"/>
    </source>
</evidence>
<dbReference type="STRING" id="1507870.A0A1V8S9B5"/>
<reference evidence="5" key="1">
    <citation type="submission" date="2017-03" db="EMBL/GenBank/DDBJ databases">
        <title>Genomes of endolithic fungi from Antarctica.</title>
        <authorList>
            <person name="Coleine C."/>
            <person name="Masonjones S."/>
            <person name="Stajich J.E."/>
        </authorList>
    </citation>
    <scope>NUCLEOTIDE SEQUENCE [LARGE SCALE GENOMIC DNA]</scope>
    <source>
        <strain evidence="5">CCFEE 5527</strain>
    </source>
</reference>
<comment type="caution">
    <text evidence="4">The sequence shown here is derived from an EMBL/GenBank/DDBJ whole genome shotgun (WGS) entry which is preliminary data.</text>
</comment>
<feature type="region of interest" description="Disordered" evidence="3">
    <location>
        <begin position="57"/>
        <end position="80"/>
    </location>
</feature>